<dbReference type="Gene3D" id="1.10.287.770">
    <property type="entry name" value="YojJ-like"/>
    <property type="match status" value="1"/>
</dbReference>
<keyword evidence="6" id="KW-0915">Sodium</keyword>
<dbReference type="EMBL" id="AMQM01006559">
    <property type="status" value="NOT_ANNOTATED_CDS"/>
    <property type="molecule type" value="Genomic_DNA"/>
</dbReference>
<evidence type="ECO:0000256" key="9">
    <source>
        <dbReference type="ARBA" id="ARBA00023201"/>
    </source>
</evidence>
<dbReference type="PANTHER" id="PTHR11690:SF248">
    <property type="entry name" value="PICKPOCKET 17, ISOFORM A"/>
    <property type="match status" value="1"/>
</dbReference>
<keyword evidence="2 11" id="KW-0813">Transport</keyword>
<keyword evidence="7 11" id="KW-0406">Ion transport</keyword>
<keyword evidence="15" id="KW-1185">Reference proteome</keyword>
<reference evidence="14" key="3">
    <citation type="submission" date="2015-06" db="UniProtKB">
        <authorList>
            <consortium name="EnsemblMetazoa"/>
        </authorList>
    </citation>
    <scope>IDENTIFICATION</scope>
</reference>
<evidence type="ECO:0000256" key="2">
    <source>
        <dbReference type="ARBA" id="ARBA00022448"/>
    </source>
</evidence>
<evidence type="ECO:0000313" key="15">
    <source>
        <dbReference type="Proteomes" id="UP000015101"/>
    </source>
</evidence>
<gene>
    <name evidence="14" type="primary">20206967</name>
    <name evidence="13" type="ORF">HELRODRAFT_178809</name>
</gene>
<dbReference type="RefSeq" id="XP_009025938.1">
    <property type="nucleotide sequence ID" value="XM_009027690.1"/>
</dbReference>
<comment type="subcellular location">
    <subcellularLocation>
        <location evidence="1">Membrane</location>
        <topology evidence="1">Multi-pass membrane protein</topology>
    </subcellularLocation>
</comment>
<dbReference type="InParanoid" id="T1FDR8"/>
<dbReference type="EnsemblMetazoa" id="HelroT178809">
    <property type="protein sequence ID" value="HelroP178809"/>
    <property type="gene ID" value="HelroG178809"/>
</dbReference>
<keyword evidence="4 11" id="KW-0812">Transmembrane</keyword>
<keyword evidence="5 12" id="KW-1133">Transmembrane helix</keyword>
<keyword evidence="3 11" id="KW-0894">Sodium channel</keyword>
<evidence type="ECO:0000313" key="13">
    <source>
        <dbReference type="EMBL" id="ESN95894.1"/>
    </source>
</evidence>
<dbReference type="PANTHER" id="PTHR11690">
    <property type="entry name" value="AMILORIDE-SENSITIVE SODIUM CHANNEL-RELATED"/>
    <property type="match status" value="1"/>
</dbReference>
<dbReference type="Gene3D" id="1.10.287.820">
    <property type="entry name" value="Acid-sensing ion channel domain"/>
    <property type="match status" value="1"/>
</dbReference>
<dbReference type="InterPro" id="IPR001873">
    <property type="entry name" value="ENaC"/>
</dbReference>
<accession>T1FDR8</accession>
<protein>
    <submittedName>
        <fullName evidence="13 14">Uncharacterized protein</fullName>
    </submittedName>
</protein>
<organism evidence="14 15">
    <name type="scientific">Helobdella robusta</name>
    <name type="common">Californian leech</name>
    <dbReference type="NCBI Taxonomy" id="6412"/>
    <lineage>
        <taxon>Eukaryota</taxon>
        <taxon>Metazoa</taxon>
        <taxon>Spiralia</taxon>
        <taxon>Lophotrochozoa</taxon>
        <taxon>Annelida</taxon>
        <taxon>Clitellata</taxon>
        <taxon>Hirudinea</taxon>
        <taxon>Rhynchobdellida</taxon>
        <taxon>Glossiphoniidae</taxon>
        <taxon>Helobdella</taxon>
    </lineage>
</organism>
<dbReference type="KEGG" id="hro:HELRODRAFT_178809"/>
<evidence type="ECO:0000256" key="1">
    <source>
        <dbReference type="ARBA" id="ARBA00004141"/>
    </source>
</evidence>
<evidence type="ECO:0000256" key="10">
    <source>
        <dbReference type="ARBA" id="ARBA00023303"/>
    </source>
</evidence>
<feature type="transmembrane region" description="Helical" evidence="12">
    <location>
        <begin position="142"/>
        <end position="159"/>
    </location>
</feature>
<dbReference type="FunCoup" id="T1FDR8">
    <property type="interactions" value="4"/>
</dbReference>
<evidence type="ECO:0000256" key="11">
    <source>
        <dbReference type="RuleBase" id="RU000679"/>
    </source>
</evidence>
<evidence type="ECO:0000256" key="6">
    <source>
        <dbReference type="ARBA" id="ARBA00023053"/>
    </source>
</evidence>
<evidence type="ECO:0000313" key="14">
    <source>
        <dbReference type="EnsemblMetazoa" id="HelroP178809"/>
    </source>
</evidence>
<keyword evidence="8 12" id="KW-0472">Membrane</keyword>
<dbReference type="eggNOG" id="KOG4294">
    <property type="taxonomic scope" value="Eukaryota"/>
</dbReference>
<dbReference type="GO" id="GO:0035725">
    <property type="term" value="P:sodium ion transmembrane transport"/>
    <property type="evidence" value="ECO:0000318"/>
    <property type="project" value="GO_Central"/>
</dbReference>
<evidence type="ECO:0000256" key="7">
    <source>
        <dbReference type="ARBA" id="ARBA00023065"/>
    </source>
</evidence>
<dbReference type="OrthoDB" id="6123900at2759"/>
<comment type="similarity">
    <text evidence="11">Belongs to the amiloride-sensitive sodium channel (TC 1.A.6) family.</text>
</comment>
<dbReference type="EMBL" id="KB097496">
    <property type="protein sequence ID" value="ESN95894.1"/>
    <property type="molecule type" value="Genomic_DNA"/>
</dbReference>
<reference evidence="13 15" key="2">
    <citation type="journal article" date="2013" name="Nature">
        <title>Insights into bilaterian evolution from three spiralian genomes.</title>
        <authorList>
            <person name="Simakov O."/>
            <person name="Marletaz F."/>
            <person name="Cho S.J."/>
            <person name="Edsinger-Gonzales E."/>
            <person name="Havlak P."/>
            <person name="Hellsten U."/>
            <person name="Kuo D.H."/>
            <person name="Larsson T."/>
            <person name="Lv J."/>
            <person name="Arendt D."/>
            <person name="Savage R."/>
            <person name="Osoegawa K."/>
            <person name="de Jong P."/>
            <person name="Grimwood J."/>
            <person name="Chapman J.A."/>
            <person name="Shapiro H."/>
            <person name="Aerts A."/>
            <person name="Otillar R.P."/>
            <person name="Terry A.Y."/>
            <person name="Boore J.L."/>
            <person name="Grigoriev I.V."/>
            <person name="Lindberg D.R."/>
            <person name="Seaver E.C."/>
            <person name="Weisblat D.A."/>
            <person name="Putnam N.H."/>
            <person name="Rokhsar D.S."/>
        </authorList>
    </citation>
    <scope>NUCLEOTIDE SEQUENCE</scope>
</reference>
<dbReference type="PRINTS" id="PR01078">
    <property type="entry name" value="AMINACHANNEL"/>
</dbReference>
<evidence type="ECO:0000256" key="4">
    <source>
        <dbReference type="ARBA" id="ARBA00022692"/>
    </source>
</evidence>
<reference evidence="15" key="1">
    <citation type="submission" date="2012-12" db="EMBL/GenBank/DDBJ databases">
        <authorList>
            <person name="Hellsten U."/>
            <person name="Grimwood J."/>
            <person name="Chapman J.A."/>
            <person name="Shapiro H."/>
            <person name="Aerts A."/>
            <person name="Otillar R.P."/>
            <person name="Terry A.Y."/>
            <person name="Boore J.L."/>
            <person name="Simakov O."/>
            <person name="Marletaz F."/>
            <person name="Cho S.-J."/>
            <person name="Edsinger-Gonzales E."/>
            <person name="Havlak P."/>
            <person name="Kuo D.-H."/>
            <person name="Larsson T."/>
            <person name="Lv J."/>
            <person name="Arendt D."/>
            <person name="Savage R."/>
            <person name="Osoegawa K."/>
            <person name="de Jong P."/>
            <person name="Lindberg D.R."/>
            <person name="Seaver E.C."/>
            <person name="Weisblat D.A."/>
            <person name="Putnam N.H."/>
            <person name="Grigoriev I.V."/>
            <person name="Rokhsar D.S."/>
        </authorList>
    </citation>
    <scope>NUCLEOTIDE SEQUENCE</scope>
</reference>
<dbReference type="OMA" id="NTISYKR"/>
<name>T1FDR8_HELRO</name>
<dbReference type="GO" id="GO:0015280">
    <property type="term" value="F:ligand-gated sodium channel activity"/>
    <property type="evidence" value="ECO:0000318"/>
    <property type="project" value="GO_Central"/>
</dbReference>
<dbReference type="Proteomes" id="UP000015101">
    <property type="component" value="Unassembled WGS sequence"/>
</dbReference>
<evidence type="ECO:0000256" key="8">
    <source>
        <dbReference type="ARBA" id="ARBA00023136"/>
    </source>
</evidence>
<sequence>MEKLLNQVNTISYKRGRCDSLFPTRRSYDIQKVLKESEACQSVTDIYFADESATGDDKETSLPSPTKCNEHQFVSVKFGKSQFILCKKFKISRLWKQERHVNGDGREDLLLTEKNLMKSIEELSMIGVKHCTDSKRSVLNRLMWFIFVLLALSLAFYQIKDRLMYYLTYPTSTEFDIVRSDMTLPQVTICNHNKVKKSSAERLGLVKYFEKIRSVGEIDISGKYPEQEFVNNSEHIQLRKFLSPGLEELVFVRKTKTNSLNGPGATAGLVLVLYANRSDYLLYRDLAYGFSEPPRMMELGFKVNLDNEVNVVVSVTNISRLKPPHGICNDQPGYNCVKCQMRCTTEYFIKFCGCRYIYMEEIGNESKCSFNEEISCNLKIFAARYFQRLVKNDCHCPQMCREIIYQTSVTGSKFTFTDPNFFKKQFGQLLPESRARDFLFLRVYLSSMQYTKVSAIKAYSEMVLLSDLGGALGLLLGSTFLTIVEIFELFWDFCCLVYAKKKNLTKYGIYKNYLSWNNICL</sequence>
<dbReference type="HOGENOM" id="CLU_032950_0_0_1"/>
<keyword evidence="9 11" id="KW-0739">Sodium transport</keyword>
<keyword evidence="10 11" id="KW-0407">Ion channel</keyword>
<dbReference type="GeneID" id="20206967"/>
<dbReference type="AlphaFoldDB" id="T1FDR8"/>
<dbReference type="Pfam" id="PF00858">
    <property type="entry name" value="ASC"/>
    <property type="match status" value="2"/>
</dbReference>
<dbReference type="CTD" id="20206967"/>
<proteinExistence type="inferred from homology"/>
<evidence type="ECO:0000256" key="12">
    <source>
        <dbReference type="SAM" id="Phobius"/>
    </source>
</evidence>
<evidence type="ECO:0000256" key="3">
    <source>
        <dbReference type="ARBA" id="ARBA00022461"/>
    </source>
</evidence>
<evidence type="ECO:0000256" key="5">
    <source>
        <dbReference type="ARBA" id="ARBA00022989"/>
    </source>
</evidence>
<dbReference type="GO" id="GO:0005886">
    <property type="term" value="C:plasma membrane"/>
    <property type="evidence" value="ECO:0000318"/>
    <property type="project" value="GO_Central"/>
</dbReference>